<evidence type="ECO:0000256" key="7">
    <source>
        <dbReference type="ARBA" id="ARBA00022989"/>
    </source>
</evidence>
<dbReference type="PANTHER" id="PTHR11214:SF3">
    <property type="entry name" value="BETA-1,3-GALACTOSYLTRANSFERASE 6"/>
    <property type="match status" value="1"/>
</dbReference>
<dbReference type="GO" id="GO:0000139">
    <property type="term" value="C:Golgi membrane"/>
    <property type="evidence" value="ECO:0007669"/>
    <property type="project" value="UniProtKB-SubCell"/>
</dbReference>
<dbReference type="GO" id="GO:0016758">
    <property type="term" value="F:hexosyltransferase activity"/>
    <property type="evidence" value="ECO:0007669"/>
    <property type="project" value="InterPro"/>
</dbReference>
<dbReference type="EC" id="2.4.1.-" evidence="10"/>
<evidence type="ECO:0000256" key="6">
    <source>
        <dbReference type="ARBA" id="ARBA00022968"/>
    </source>
</evidence>
<reference evidence="12" key="1">
    <citation type="submission" date="2022-11" db="UniProtKB">
        <authorList>
            <consortium name="WormBaseParasite"/>
        </authorList>
    </citation>
    <scope>IDENTIFICATION</scope>
</reference>
<dbReference type="GO" id="GO:0006493">
    <property type="term" value="P:protein O-linked glycosylation"/>
    <property type="evidence" value="ECO:0007669"/>
    <property type="project" value="TreeGrafter"/>
</dbReference>
<keyword evidence="8 10" id="KW-0333">Golgi apparatus</keyword>
<comment type="subcellular location">
    <subcellularLocation>
        <location evidence="1 10">Golgi apparatus membrane</location>
        <topology evidence="1 10">Single-pass type II membrane protein</topology>
    </subcellularLocation>
</comment>
<evidence type="ECO:0000313" key="12">
    <source>
        <dbReference type="WBParaSite" id="nRc.2.0.1.t40317-RA"/>
    </source>
</evidence>
<evidence type="ECO:0000256" key="9">
    <source>
        <dbReference type="ARBA" id="ARBA00023136"/>
    </source>
</evidence>
<accession>A0A915KN98</accession>
<keyword evidence="6" id="KW-0735">Signal-anchor</keyword>
<evidence type="ECO:0000256" key="8">
    <source>
        <dbReference type="ARBA" id="ARBA00023034"/>
    </source>
</evidence>
<dbReference type="InterPro" id="IPR002659">
    <property type="entry name" value="Glyco_trans_31"/>
</dbReference>
<evidence type="ECO:0000256" key="4">
    <source>
        <dbReference type="ARBA" id="ARBA00022679"/>
    </source>
</evidence>
<proteinExistence type="inferred from homology"/>
<evidence type="ECO:0000256" key="5">
    <source>
        <dbReference type="ARBA" id="ARBA00022692"/>
    </source>
</evidence>
<dbReference type="Pfam" id="PF01762">
    <property type="entry name" value="Galactosyl_T"/>
    <property type="match status" value="1"/>
</dbReference>
<organism evidence="11 12">
    <name type="scientific">Romanomermis culicivorax</name>
    <name type="common">Nematode worm</name>
    <dbReference type="NCBI Taxonomy" id="13658"/>
    <lineage>
        <taxon>Eukaryota</taxon>
        <taxon>Metazoa</taxon>
        <taxon>Ecdysozoa</taxon>
        <taxon>Nematoda</taxon>
        <taxon>Enoplea</taxon>
        <taxon>Dorylaimia</taxon>
        <taxon>Mermithida</taxon>
        <taxon>Mermithoidea</taxon>
        <taxon>Mermithidae</taxon>
        <taxon>Romanomermis</taxon>
    </lineage>
</organism>
<keyword evidence="3 10" id="KW-0328">Glycosyltransferase</keyword>
<evidence type="ECO:0000313" key="11">
    <source>
        <dbReference type="Proteomes" id="UP000887565"/>
    </source>
</evidence>
<dbReference type="PANTHER" id="PTHR11214">
    <property type="entry name" value="BETA-1,3-N-ACETYLGLUCOSAMINYLTRANSFERASE"/>
    <property type="match status" value="1"/>
</dbReference>
<keyword evidence="11" id="KW-1185">Reference proteome</keyword>
<evidence type="ECO:0000256" key="1">
    <source>
        <dbReference type="ARBA" id="ARBA00004323"/>
    </source>
</evidence>
<keyword evidence="4" id="KW-0808">Transferase</keyword>
<keyword evidence="5" id="KW-0812">Transmembrane</keyword>
<sequence>MHPDLILDRLKQELTLGKVKSHEECFDATKSQETAWEKWKMQPSPCDKNVDVVILVKSSIDRNGNRRIIRKTWARKVKVETETFKLFIRPIFLIGVLNSDDQLPKFCPGVSLILLSDDDAVIVPWLFFGQLVPVTKIVQNPNENYFGGVPFFMSLVPRTFKLGSRAEIPVTSFPCSTMPIYLQGFAMVFSMGTLKRLVEEMHKYYSIAFSDDVYLSWLAYRLKINVDEYSTDLFEGSCLVEENQHPSVYEKHAKNDRVESVAVVHQCDTAELQKDLWIRLCESFIVNNTLI</sequence>
<keyword evidence="7" id="KW-1133">Transmembrane helix</keyword>
<dbReference type="Proteomes" id="UP000887565">
    <property type="component" value="Unplaced"/>
</dbReference>
<dbReference type="WBParaSite" id="nRc.2.0.1.t40317-RA">
    <property type="protein sequence ID" value="nRc.2.0.1.t40317-RA"/>
    <property type="gene ID" value="nRc.2.0.1.g40317"/>
</dbReference>
<keyword evidence="9" id="KW-0472">Membrane</keyword>
<evidence type="ECO:0000256" key="3">
    <source>
        <dbReference type="ARBA" id="ARBA00022676"/>
    </source>
</evidence>
<evidence type="ECO:0000256" key="2">
    <source>
        <dbReference type="ARBA" id="ARBA00008661"/>
    </source>
</evidence>
<protein>
    <recommendedName>
        <fullName evidence="10">Hexosyltransferase</fullName>
        <ecNumber evidence="10">2.4.1.-</ecNumber>
    </recommendedName>
</protein>
<evidence type="ECO:0000256" key="10">
    <source>
        <dbReference type="RuleBase" id="RU363063"/>
    </source>
</evidence>
<dbReference type="AlphaFoldDB" id="A0A915KN98"/>
<name>A0A915KN98_ROMCU</name>
<comment type="similarity">
    <text evidence="2 10">Belongs to the glycosyltransferase 31 family.</text>
</comment>